<evidence type="ECO:0000313" key="2">
    <source>
        <dbReference type="Proteomes" id="UP000015523"/>
    </source>
</evidence>
<sequence length="55" mass="6189">MIPYFLARLATQACDRCSSPQMVCVVLALPWRTWSIIPSAVMMTVLLHHMLGLNT</sequence>
<evidence type="ECO:0000313" key="1">
    <source>
        <dbReference type="EMBL" id="EQB30604.1"/>
    </source>
</evidence>
<accession>T0K228</accession>
<gene>
    <name evidence="1" type="ORF">M529_19860</name>
</gene>
<proteinExistence type="predicted"/>
<comment type="caution">
    <text evidence="1">The sequence shown here is derived from an EMBL/GenBank/DDBJ whole genome shotgun (WGS) entry which is preliminary data.</text>
</comment>
<dbReference type="EMBL" id="AUWY01000120">
    <property type="protein sequence ID" value="EQB30604.1"/>
    <property type="molecule type" value="Genomic_DNA"/>
</dbReference>
<name>T0K228_9SPHN</name>
<keyword evidence="2" id="KW-1185">Reference proteome</keyword>
<organism evidence="1 2">
    <name type="scientific">Sphingobium ummariense RL-3</name>
    <dbReference type="NCBI Taxonomy" id="1346791"/>
    <lineage>
        <taxon>Bacteria</taxon>
        <taxon>Pseudomonadati</taxon>
        <taxon>Pseudomonadota</taxon>
        <taxon>Alphaproteobacteria</taxon>
        <taxon>Sphingomonadales</taxon>
        <taxon>Sphingomonadaceae</taxon>
        <taxon>Sphingobium</taxon>
    </lineage>
</organism>
<dbReference type="AlphaFoldDB" id="T0K228"/>
<reference evidence="1 2" key="1">
    <citation type="journal article" date="2013" name="Genome Announc.">
        <title>Draft Genome Sequence of Sphingobium ummariense Strain RL-3, a Hexachlorocyclohexane-Degrading Bacterium.</title>
        <authorList>
            <person name="Kohli P."/>
            <person name="Dua A."/>
            <person name="Sangwan N."/>
            <person name="Oldach P."/>
            <person name="Khurana J.P."/>
            <person name="Lal R."/>
        </authorList>
    </citation>
    <scope>NUCLEOTIDE SEQUENCE [LARGE SCALE GENOMIC DNA]</scope>
    <source>
        <strain evidence="1 2">RL-3</strain>
    </source>
</reference>
<dbReference type="Proteomes" id="UP000015523">
    <property type="component" value="Unassembled WGS sequence"/>
</dbReference>
<protein>
    <submittedName>
        <fullName evidence="1">Uncharacterized protein</fullName>
    </submittedName>
</protein>